<organism evidence="2 3">
    <name type="scientific">Pollutimonas nitritireducens</name>
    <dbReference type="NCBI Taxonomy" id="2045209"/>
    <lineage>
        <taxon>Bacteria</taxon>
        <taxon>Pseudomonadati</taxon>
        <taxon>Pseudomonadota</taxon>
        <taxon>Betaproteobacteria</taxon>
        <taxon>Burkholderiales</taxon>
        <taxon>Alcaligenaceae</taxon>
        <taxon>Pollutimonas</taxon>
    </lineage>
</organism>
<dbReference type="Proteomes" id="UP000234328">
    <property type="component" value="Unassembled WGS sequence"/>
</dbReference>
<sequence length="96" mass="10503">MVPAYLIGHIVVKDPLKWAEYCSKVPATVAAWGATLVFRGAHAQVLAGDHAFTDTVVIRFPSRAALNDWHESAAYQAIVPIRLQAADVVIISYDEQ</sequence>
<dbReference type="Pfam" id="PF07045">
    <property type="entry name" value="DUF1330"/>
    <property type="match status" value="1"/>
</dbReference>
<gene>
    <name evidence="2" type="ORF">CR155_11940</name>
</gene>
<dbReference type="Gene3D" id="3.30.70.100">
    <property type="match status" value="1"/>
</dbReference>
<evidence type="ECO:0000313" key="2">
    <source>
        <dbReference type="EMBL" id="PLC53703.1"/>
    </source>
</evidence>
<feature type="domain" description="DUF1330" evidence="1">
    <location>
        <begin position="3"/>
        <end position="90"/>
    </location>
</feature>
<evidence type="ECO:0000259" key="1">
    <source>
        <dbReference type="Pfam" id="PF07045"/>
    </source>
</evidence>
<dbReference type="InterPro" id="IPR010753">
    <property type="entry name" value="DUF1330"/>
</dbReference>
<dbReference type="AlphaFoldDB" id="A0A2N4UFA3"/>
<proteinExistence type="predicted"/>
<keyword evidence="3" id="KW-1185">Reference proteome</keyword>
<evidence type="ECO:0000313" key="3">
    <source>
        <dbReference type="Proteomes" id="UP000234328"/>
    </source>
</evidence>
<dbReference type="EMBL" id="PDNV01000007">
    <property type="protein sequence ID" value="PLC53703.1"/>
    <property type="molecule type" value="Genomic_DNA"/>
</dbReference>
<comment type="caution">
    <text evidence="2">The sequence shown here is derived from an EMBL/GenBank/DDBJ whole genome shotgun (WGS) entry which is preliminary data.</text>
</comment>
<dbReference type="SUPFAM" id="SSF54909">
    <property type="entry name" value="Dimeric alpha+beta barrel"/>
    <property type="match status" value="1"/>
</dbReference>
<reference evidence="2 3" key="1">
    <citation type="submission" date="2017-10" db="EMBL/GenBank/DDBJ databases">
        <title>Two draft genome sequences of Pusillimonas sp. strains isolated from a nitrate- and radionuclide-contaminated groundwater in Russia.</title>
        <authorList>
            <person name="Grouzdev D.S."/>
            <person name="Tourova T.P."/>
            <person name="Goeva M.A."/>
            <person name="Babich T.L."/>
            <person name="Sokolova D.S."/>
            <person name="Abdullin R."/>
            <person name="Poltaraus A.B."/>
            <person name="Toshchakov S.V."/>
            <person name="Nazina T.N."/>
        </authorList>
    </citation>
    <scope>NUCLEOTIDE SEQUENCE [LARGE SCALE GENOMIC DNA]</scope>
    <source>
        <strain evidence="2 3">JR1/69-2-13</strain>
    </source>
</reference>
<dbReference type="PANTHER" id="PTHR41521:SF4">
    <property type="entry name" value="BLR0684 PROTEIN"/>
    <property type="match status" value="1"/>
</dbReference>
<accession>A0A2N4UFA3</accession>
<name>A0A2N4UFA3_9BURK</name>
<protein>
    <recommendedName>
        <fullName evidence="1">DUF1330 domain-containing protein</fullName>
    </recommendedName>
</protein>
<dbReference type="OrthoDB" id="516779at2"/>
<dbReference type="PANTHER" id="PTHR41521">
    <property type="match status" value="1"/>
</dbReference>
<dbReference type="InterPro" id="IPR011008">
    <property type="entry name" value="Dimeric_a/b-barrel"/>
</dbReference>